<protein>
    <submittedName>
        <fullName evidence="4">Tetratricopeptide repeat protein</fullName>
    </submittedName>
</protein>
<dbReference type="PANTHER" id="PTHR45586">
    <property type="entry name" value="TPR REPEAT-CONTAINING PROTEIN PA4667"/>
    <property type="match status" value="1"/>
</dbReference>
<reference evidence="4 5" key="1">
    <citation type="submission" date="2020-06" db="EMBL/GenBank/DDBJ databases">
        <title>Whole-genome sequence of Allochromatium humboldtianum DSM 21881, type strain.</title>
        <authorList>
            <person name="Kyndt J.A."/>
            <person name="Meyer T.E."/>
        </authorList>
    </citation>
    <scope>NUCLEOTIDE SEQUENCE [LARGE SCALE GENOMIC DNA]</scope>
    <source>
        <strain evidence="4 5">DSM 21881</strain>
    </source>
</reference>
<dbReference type="Gene3D" id="1.25.40.10">
    <property type="entry name" value="Tetratricopeptide repeat domain"/>
    <property type="match status" value="2"/>
</dbReference>
<dbReference type="SMART" id="SM00028">
    <property type="entry name" value="TPR"/>
    <property type="match status" value="10"/>
</dbReference>
<feature type="repeat" description="TPR" evidence="3">
    <location>
        <begin position="343"/>
        <end position="376"/>
    </location>
</feature>
<gene>
    <name evidence="4" type="ORF">HW932_15900</name>
</gene>
<feature type="repeat" description="TPR" evidence="3">
    <location>
        <begin position="173"/>
        <end position="206"/>
    </location>
</feature>
<name>A0A850RBQ0_9GAMM</name>
<keyword evidence="1" id="KW-0677">Repeat</keyword>
<dbReference type="PROSITE" id="PS50005">
    <property type="entry name" value="TPR"/>
    <property type="match status" value="5"/>
</dbReference>
<evidence type="ECO:0000256" key="3">
    <source>
        <dbReference type="PROSITE-ProRule" id="PRU00339"/>
    </source>
</evidence>
<dbReference type="AlphaFoldDB" id="A0A850RBQ0"/>
<dbReference type="SUPFAM" id="SSF48452">
    <property type="entry name" value="TPR-like"/>
    <property type="match status" value="2"/>
</dbReference>
<dbReference type="Pfam" id="PF13432">
    <property type="entry name" value="TPR_16"/>
    <property type="match status" value="4"/>
</dbReference>
<keyword evidence="2 3" id="KW-0802">TPR repeat</keyword>
<sequence length="658" mass="72934">MNNQADYSMVLGYRDAGRYDEGLAWLSDRLNHHPKDVRALTLQAHLLMLVRKDTEAAEALARAQALEPESADVLRNLARLFLKQRQAAQALQYAQAACLVQPDSSENQLVYATCLAASGQLGQALPLVEQICAANPEYAEAWASRAQLLANSGCLNEAISAAQRAVTIKPHLVAAWVLLATAQHRNGRLQEAIKALINAVHYEPNVISHQVALGEYLRQVGDTEGALKLLAQVVQQAPADAIGWANYGTALQTAGQPEQAEQAYRNALKINPALAEVANNLGALARDRENWQQALAYFQQATQLQPENPAFLINLGISFHKGGMLGEAEQAAQKVLQRHPDHFRAIRLLGDVALARRQFDQAEICFHRSVTLQPNDPDAALNMALLQQSKGDLGAALASYQQAIRLQCAQYRAGIVARPKEFMDVGVAHRALLAFHAAMEKLGVGFFLAYGTLLGIVRDGDLLPHDKDMDVGLGWDVPRRPLLKALERLGFVCPRVEYSSDQDLEWNIALTHLETGICIDLFFFKQDGESLLSGFNHLPVPLLWRFPAFKLQHHSYLEQKWLIPSPPENYLEAIYGAEWRIPDPYFDSVISGKNRTEESAAVALCFAYNRLFERLRRREWSKASGYCRQIMAQRHDGFVLELGHWIASRAAEAAGGNA</sequence>
<feature type="repeat" description="TPR" evidence="3">
    <location>
        <begin position="275"/>
        <end position="308"/>
    </location>
</feature>
<evidence type="ECO:0000256" key="1">
    <source>
        <dbReference type="ARBA" id="ARBA00022737"/>
    </source>
</evidence>
<keyword evidence="5" id="KW-1185">Reference proteome</keyword>
<dbReference type="InterPro" id="IPR051012">
    <property type="entry name" value="CellSynth/LPSAsmb/PSIAsmb"/>
</dbReference>
<dbReference type="EMBL" id="JABZEO010000012">
    <property type="protein sequence ID" value="NVZ10748.1"/>
    <property type="molecule type" value="Genomic_DNA"/>
</dbReference>
<accession>A0A850RBQ0</accession>
<evidence type="ECO:0000313" key="4">
    <source>
        <dbReference type="EMBL" id="NVZ10748.1"/>
    </source>
</evidence>
<dbReference type="Pfam" id="PF14559">
    <property type="entry name" value="TPR_19"/>
    <property type="match status" value="1"/>
</dbReference>
<feature type="repeat" description="TPR" evidence="3">
    <location>
        <begin position="139"/>
        <end position="172"/>
    </location>
</feature>
<comment type="caution">
    <text evidence="4">The sequence shown here is derived from an EMBL/GenBank/DDBJ whole genome shotgun (WGS) entry which is preliminary data.</text>
</comment>
<dbReference type="Proteomes" id="UP000592294">
    <property type="component" value="Unassembled WGS sequence"/>
</dbReference>
<evidence type="ECO:0000313" key="5">
    <source>
        <dbReference type="Proteomes" id="UP000592294"/>
    </source>
</evidence>
<dbReference type="PANTHER" id="PTHR45586:SF1">
    <property type="entry name" value="LIPOPOLYSACCHARIDE ASSEMBLY PROTEIN B"/>
    <property type="match status" value="1"/>
</dbReference>
<evidence type="ECO:0000256" key="2">
    <source>
        <dbReference type="ARBA" id="ARBA00022803"/>
    </source>
</evidence>
<dbReference type="InterPro" id="IPR011990">
    <property type="entry name" value="TPR-like_helical_dom_sf"/>
</dbReference>
<dbReference type="InterPro" id="IPR019734">
    <property type="entry name" value="TPR_rpt"/>
</dbReference>
<feature type="repeat" description="TPR" evidence="3">
    <location>
        <begin position="241"/>
        <end position="274"/>
    </location>
</feature>
<organism evidence="4 5">
    <name type="scientific">Allochromatium humboldtianum</name>
    <dbReference type="NCBI Taxonomy" id="504901"/>
    <lineage>
        <taxon>Bacteria</taxon>
        <taxon>Pseudomonadati</taxon>
        <taxon>Pseudomonadota</taxon>
        <taxon>Gammaproteobacteria</taxon>
        <taxon>Chromatiales</taxon>
        <taxon>Chromatiaceae</taxon>
        <taxon>Allochromatium</taxon>
    </lineage>
</organism>
<proteinExistence type="predicted"/>
<dbReference type="RefSeq" id="WP_176977484.1">
    <property type="nucleotide sequence ID" value="NZ_JABZEO010000012.1"/>
</dbReference>